<dbReference type="AlphaFoldDB" id="A0A918M8B2"/>
<feature type="transmembrane region" description="Helical" evidence="1">
    <location>
        <begin position="195"/>
        <end position="213"/>
    </location>
</feature>
<evidence type="ECO:0000313" key="2">
    <source>
        <dbReference type="EMBL" id="GGU67991.1"/>
    </source>
</evidence>
<keyword evidence="3" id="KW-1185">Reference proteome</keyword>
<name>A0A918M8B2_9ACTN</name>
<dbReference type="Proteomes" id="UP000636661">
    <property type="component" value="Unassembled WGS sequence"/>
</dbReference>
<dbReference type="EMBL" id="BMTP01000034">
    <property type="protein sequence ID" value="GGU67991.1"/>
    <property type="molecule type" value="Genomic_DNA"/>
</dbReference>
<accession>A0A918M8B2</accession>
<evidence type="ECO:0000256" key="1">
    <source>
        <dbReference type="SAM" id="Phobius"/>
    </source>
</evidence>
<evidence type="ECO:0008006" key="4">
    <source>
        <dbReference type="Google" id="ProtNLM"/>
    </source>
</evidence>
<sequence>MAPLPDEPFETGRLFTPRVDRYSQITVRTVDNGARNYGNGAWLVGETLVRSRYDAVGAFDARTGKVRWEYAPPGQEHICAVSRRTAGSVLLRGEGAELKRMTKLNESGAEVRAKLVNLVPFGTNGYANAVYEWQSPEGSGRHHRGVNMGHAHVVGQRYPLVFDPRNTKCVHLGTQVAVRRECKRLKRQVRHMRRMALLSFVAGALATVGLIISP</sequence>
<protein>
    <recommendedName>
        <fullName evidence="4">PQQ-binding-like beta-propeller repeat protein</fullName>
    </recommendedName>
</protein>
<comment type="caution">
    <text evidence="2">The sequence shown here is derived from an EMBL/GenBank/DDBJ whole genome shotgun (WGS) entry which is preliminary data.</text>
</comment>
<keyword evidence="1" id="KW-0472">Membrane</keyword>
<proteinExistence type="predicted"/>
<reference evidence="2" key="2">
    <citation type="submission" date="2020-09" db="EMBL/GenBank/DDBJ databases">
        <authorList>
            <person name="Sun Q."/>
            <person name="Ohkuma M."/>
        </authorList>
    </citation>
    <scope>NUCLEOTIDE SEQUENCE</scope>
    <source>
        <strain evidence="2">JCM 4391</strain>
    </source>
</reference>
<organism evidence="2 3">
    <name type="scientific">Streptomyces lavendofoliae</name>
    <dbReference type="NCBI Taxonomy" id="67314"/>
    <lineage>
        <taxon>Bacteria</taxon>
        <taxon>Bacillati</taxon>
        <taxon>Actinomycetota</taxon>
        <taxon>Actinomycetes</taxon>
        <taxon>Kitasatosporales</taxon>
        <taxon>Streptomycetaceae</taxon>
        <taxon>Streptomyces</taxon>
    </lineage>
</organism>
<gene>
    <name evidence="2" type="ORF">GCM10010274_65500</name>
</gene>
<evidence type="ECO:0000313" key="3">
    <source>
        <dbReference type="Proteomes" id="UP000636661"/>
    </source>
</evidence>
<keyword evidence="1" id="KW-0812">Transmembrane</keyword>
<keyword evidence="1" id="KW-1133">Transmembrane helix</keyword>
<reference evidence="2" key="1">
    <citation type="journal article" date="2014" name="Int. J. Syst. Evol. Microbiol.">
        <title>Complete genome sequence of Corynebacterium casei LMG S-19264T (=DSM 44701T), isolated from a smear-ripened cheese.</title>
        <authorList>
            <consortium name="US DOE Joint Genome Institute (JGI-PGF)"/>
            <person name="Walter F."/>
            <person name="Albersmeier A."/>
            <person name="Kalinowski J."/>
            <person name="Ruckert C."/>
        </authorList>
    </citation>
    <scope>NUCLEOTIDE SEQUENCE</scope>
    <source>
        <strain evidence="2">JCM 4391</strain>
    </source>
</reference>